<sequence length="449" mass="48008">MKEMNDIVPIDKSAPAIPEGAGTEDPDIASREYHQESVPLHTLPDHSIHVAPCSMIADIHAGHQRSLRPPKDLPTALDGHNHPPVTVGEVHDKNGGNDSEGGDIYPQGEREKLQLQEWRVADEGAEGALFLSEHAQEEDQQPLYTFLDGLTKSDDGLVRDSSGVEADRYAGALRTGASSDKVNTTDCVPETAGETGSGEKATTARLSKPETVAELTPRGQEAQPRSRPTTGRKTRAGSAIKKKDDFHPPTRRLPLSQLTTRAEPPRARIRAPSVGTERKTLRQVPRTGVTGRTDAGGANGRRSIARPAGMRIPSSTSATTTTDTSMARPPRNSGTLLHRPTVKPHHTYPSELRPPVPPKARTTPHPATKPNNDRDTTTYRPPPTVKSPVGATPRRAQSSLHAPTASSLAKARGAKSPETTSSLPRAGVRPGAKEVQARGARVAGAGRME</sequence>
<protein>
    <submittedName>
        <fullName evidence="1">Uncharacterized protein</fullName>
    </submittedName>
</protein>
<accession>A0ACC2WLV8</accession>
<proteinExistence type="predicted"/>
<reference evidence="1" key="1">
    <citation type="submission" date="2023-04" db="EMBL/GenBank/DDBJ databases">
        <title>Draft Genome sequencing of Naganishia species isolated from polar environments using Oxford Nanopore Technology.</title>
        <authorList>
            <person name="Leo P."/>
            <person name="Venkateswaran K."/>
        </authorList>
    </citation>
    <scope>NUCLEOTIDE SEQUENCE</scope>
    <source>
        <strain evidence="1">MNA-CCFEE 5261</strain>
    </source>
</reference>
<dbReference type="EMBL" id="JASBWR010000004">
    <property type="protein sequence ID" value="KAJ9112627.1"/>
    <property type="molecule type" value="Genomic_DNA"/>
</dbReference>
<gene>
    <name evidence="1" type="ORF">QFC19_000647</name>
</gene>
<dbReference type="Proteomes" id="UP001241377">
    <property type="component" value="Unassembled WGS sequence"/>
</dbReference>
<comment type="caution">
    <text evidence="1">The sequence shown here is derived from an EMBL/GenBank/DDBJ whole genome shotgun (WGS) entry which is preliminary data.</text>
</comment>
<organism evidence="1 2">
    <name type="scientific">Naganishia cerealis</name>
    <dbReference type="NCBI Taxonomy" id="610337"/>
    <lineage>
        <taxon>Eukaryota</taxon>
        <taxon>Fungi</taxon>
        <taxon>Dikarya</taxon>
        <taxon>Basidiomycota</taxon>
        <taxon>Agaricomycotina</taxon>
        <taxon>Tremellomycetes</taxon>
        <taxon>Filobasidiales</taxon>
        <taxon>Filobasidiaceae</taxon>
        <taxon>Naganishia</taxon>
    </lineage>
</organism>
<keyword evidence="2" id="KW-1185">Reference proteome</keyword>
<name>A0ACC2WLV8_9TREE</name>
<evidence type="ECO:0000313" key="1">
    <source>
        <dbReference type="EMBL" id="KAJ9112627.1"/>
    </source>
</evidence>
<evidence type="ECO:0000313" key="2">
    <source>
        <dbReference type="Proteomes" id="UP001241377"/>
    </source>
</evidence>